<feature type="region of interest" description="Disordered" evidence="1">
    <location>
        <begin position="1"/>
        <end position="21"/>
    </location>
</feature>
<evidence type="ECO:0000313" key="4">
    <source>
        <dbReference type="Proteomes" id="UP000326354"/>
    </source>
</evidence>
<gene>
    <name evidence="3" type="ORF">UABAM_01100</name>
</gene>
<dbReference type="SUPFAM" id="SSF53474">
    <property type="entry name" value="alpha/beta-Hydrolases"/>
    <property type="match status" value="1"/>
</dbReference>
<dbReference type="Pfam" id="PF12146">
    <property type="entry name" value="Hydrolase_4"/>
    <property type="match status" value="1"/>
</dbReference>
<keyword evidence="4" id="KW-1185">Reference proteome</keyword>
<organism evidence="3 4">
    <name type="scientific">Uabimicrobium amorphum</name>
    <dbReference type="NCBI Taxonomy" id="2596890"/>
    <lineage>
        <taxon>Bacteria</taxon>
        <taxon>Pseudomonadati</taxon>
        <taxon>Planctomycetota</taxon>
        <taxon>Candidatus Uabimicrobiia</taxon>
        <taxon>Candidatus Uabimicrobiales</taxon>
        <taxon>Candidatus Uabimicrobiaceae</taxon>
        <taxon>Candidatus Uabimicrobium</taxon>
    </lineage>
</organism>
<dbReference type="InterPro" id="IPR029058">
    <property type="entry name" value="AB_hydrolase_fold"/>
</dbReference>
<protein>
    <recommendedName>
        <fullName evidence="2">Serine aminopeptidase S33 domain-containing protein</fullName>
    </recommendedName>
</protein>
<dbReference type="AlphaFoldDB" id="A0A5S9IJM2"/>
<name>A0A5S9IJM2_UABAM</name>
<evidence type="ECO:0000256" key="1">
    <source>
        <dbReference type="SAM" id="MobiDB-lite"/>
    </source>
</evidence>
<sequence length="510" mass="58556">MNDNNFDYPGPAFDQQEPQRKKITQQIKNVTKERVTKASGYVRTKYRQTKNQVKKTGKQVGHSVKKTGKQVGNTVKKTGQQVGDTVKKPFDVVKHALETREDEVRFYFNNYMSTSSIDYDYGYDPTASLEYLKTQSDYLQAQTPQAYDHISQGYYGQTLSYIGIQIKSAFADNGWYYSFMEFTPQYTQIKKVMVLWHGIGSWCGDLCHIKKIVEQGIYVVAVDLLGHGASNSDAQPQKISTPKGHIGSFEEWIKQIAHATITIQEVIKEYLHVEVVMAGISLSGMLTTRAIIDYRDQLPKRTLLISPGYAAAGGLWLGNIPLVRKWKGLVNFSKRYIPSFNRNSPFYIGEVLRIIKNANFSKQLHYNDLYTGHMTDEHREYVDNYYEKLNLNQRYVTAGVTDKLYKEVCKVSLSLEKLIKKGKIHDSNFFIITTGKSEIDDKIICKHIIRQYIKKLRGHGNRVAHINLDEVEDHEPIFNYGRVRNRPPEQDIMKIIGDYVLENLSLGDIL</sequence>
<accession>A0A5S9IJM2</accession>
<dbReference type="Gene3D" id="3.40.50.1820">
    <property type="entry name" value="alpha/beta hydrolase"/>
    <property type="match status" value="1"/>
</dbReference>
<dbReference type="KEGG" id="uam:UABAM_01100"/>
<dbReference type="OrthoDB" id="8444301at2"/>
<dbReference type="InterPro" id="IPR022742">
    <property type="entry name" value="Hydrolase_4"/>
</dbReference>
<evidence type="ECO:0000313" key="3">
    <source>
        <dbReference type="EMBL" id="BBM82757.1"/>
    </source>
</evidence>
<dbReference type="Proteomes" id="UP000326354">
    <property type="component" value="Chromosome"/>
</dbReference>
<feature type="domain" description="Serine aminopeptidase S33" evidence="2">
    <location>
        <begin position="188"/>
        <end position="340"/>
    </location>
</feature>
<evidence type="ECO:0000259" key="2">
    <source>
        <dbReference type="Pfam" id="PF12146"/>
    </source>
</evidence>
<reference evidence="3 4" key="1">
    <citation type="submission" date="2019-08" db="EMBL/GenBank/DDBJ databases">
        <title>Complete genome sequence of Candidatus Uab amorphum.</title>
        <authorList>
            <person name="Shiratori T."/>
            <person name="Suzuki S."/>
            <person name="Kakizawa Y."/>
            <person name="Ishida K."/>
        </authorList>
    </citation>
    <scope>NUCLEOTIDE SEQUENCE [LARGE SCALE GENOMIC DNA]</scope>
    <source>
        <strain evidence="3 4">SRT547</strain>
    </source>
</reference>
<dbReference type="RefSeq" id="WP_151966990.1">
    <property type="nucleotide sequence ID" value="NZ_AP019860.1"/>
</dbReference>
<proteinExistence type="predicted"/>
<dbReference type="EMBL" id="AP019860">
    <property type="protein sequence ID" value="BBM82757.1"/>
    <property type="molecule type" value="Genomic_DNA"/>
</dbReference>